<evidence type="ECO:0000256" key="5">
    <source>
        <dbReference type="ARBA" id="ARBA00022989"/>
    </source>
</evidence>
<organism evidence="8 9">
    <name type="scientific">Rugosimonospora africana</name>
    <dbReference type="NCBI Taxonomy" id="556532"/>
    <lineage>
        <taxon>Bacteria</taxon>
        <taxon>Bacillati</taxon>
        <taxon>Actinomycetota</taxon>
        <taxon>Actinomycetes</taxon>
        <taxon>Micromonosporales</taxon>
        <taxon>Micromonosporaceae</taxon>
        <taxon>Rugosimonospora</taxon>
    </lineage>
</organism>
<keyword evidence="6 7" id="KW-0472">Membrane</keyword>
<keyword evidence="5 7" id="KW-1133">Transmembrane helix</keyword>
<evidence type="ECO:0000313" key="9">
    <source>
        <dbReference type="Proteomes" id="UP000642748"/>
    </source>
</evidence>
<dbReference type="Proteomes" id="UP000642748">
    <property type="component" value="Unassembled WGS sequence"/>
</dbReference>
<evidence type="ECO:0000256" key="1">
    <source>
        <dbReference type="ARBA" id="ARBA00004651"/>
    </source>
</evidence>
<comment type="similarity">
    <text evidence="2">Belongs to the CPA3 antiporters (TC 2.A.63) subunit E family.</text>
</comment>
<dbReference type="InterPro" id="IPR002758">
    <property type="entry name" value="Cation_antiport_E"/>
</dbReference>
<evidence type="ECO:0000256" key="3">
    <source>
        <dbReference type="ARBA" id="ARBA00022475"/>
    </source>
</evidence>
<feature type="transmembrane region" description="Helical" evidence="7">
    <location>
        <begin position="29"/>
        <end position="55"/>
    </location>
</feature>
<evidence type="ECO:0000313" key="8">
    <source>
        <dbReference type="EMBL" id="GIH14470.1"/>
    </source>
</evidence>
<dbReference type="AlphaFoldDB" id="A0A8J3VPU3"/>
<evidence type="ECO:0008006" key="10">
    <source>
        <dbReference type="Google" id="ProtNLM"/>
    </source>
</evidence>
<dbReference type="GO" id="GO:0008324">
    <property type="term" value="F:monoatomic cation transmembrane transporter activity"/>
    <property type="evidence" value="ECO:0007669"/>
    <property type="project" value="InterPro"/>
</dbReference>
<proteinExistence type="inferred from homology"/>
<keyword evidence="4 7" id="KW-0812">Transmembrane</keyword>
<protein>
    <recommendedName>
        <fullName evidence="10">Multicomponent Na+:H+ antiporter subunit E</fullName>
    </recommendedName>
</protein>
<gene>
    <name evidence="8" type="ORF">Raf01_26420</name>
</gene>
<name>A0A8J3VPU3_9ACTN</name>
<reference evidence="8" key="1">
    <citation type="submission" date="2021-01" db="EMBL/GenBank/DDBJ databases">
        <title>Whole genome shotgun sequence of Rugosimonospora africana NBRC 104875.</title>
        <authorList>
            <person name="Komaki H."/>
            <person name="Tamura T."/>
        </authorList>
    </citation>
    <scope>NUCLEOTIDE SEQUENCE</scope>
    <source>
        <strain evidence="8">NBRC 104875</strain>
    </source>
</reference>
<dbReference type="PANTHER" id="PTHR34584:SF1">
    <property type="entry name" value="NA(+)_H(+) ANTIPORTER SUBUNIT E1"/>
    <property type="match status" value="1"/>
</dbReference>
<keyword evidence="3" id="KW-1003">Cell membrane</keyword>
<dbReference type="GO" id="GO:0005886">
    <property type="term" value="C:plasma membrane"/>
    <property type="evidence" value="ECO:0007669"/>
    <property type="project" value="UniProtKB-SubCell"/>
</dbReference>
<comment type="subcellular location">
    <subcellularLocation>
        <location evidence="1">Cell membrane</location>
        <topology evidence="1">Multi-pass membrane protein</topology>
    </subcellularLocation>
</comment>
<evidence type="ECO:0000256" key="7">
    <source>
        <dbReference type="SAM" id="Phobius"/>
    </source>
</evidence>
<accession>A0A8J3VPU3</accession>
<sequence length="167" mass="18765">MLARWWALFWWAYLVWTILSWTLSVEQIVVGAVLSALTALVCARLGPVAGPWTLLRPRRVAGLARLAGVVVVRVVRANVALTRRIWSPRIPLRSGMIVVPTRVTGDGTLTAVGLFTSVIVDSQLVDIDRRRHELQYHGVWIDSAEARANRDRINGPIEDRLRWAGLR</sequence>
<evidence type="ECO:0000256" key="4">
    <source>
        <dbReference type="ARBA" id="ARBA00022692"/>
    </source>
</evidence>
<dbReference type="EMBL" id="BONZ01000025">
    <property type="protein sequence ID" value="GIH14470.1"/>
    <property type="molecule type" value="Genomic_DNA"/>
</dbReference>
<evidence type="ECO:0000256" key="6">
    <source>
        <dbReference type="ARBA" id="ARBA00023136"/>
    </source>
</evidence>
<keyword evidence="9" id="KW-1185">Reference proteome</keyword>
<evidence type="ECO:0000256" key="2">
    <source>
        <dbReference type="ARBA" id="ARBA00006228"/>
    </source>
</evidence>
<dbReference type="PANTHER" id="PTHR34584">
    <property type="entry name" value="NA(+)/H(+) ANTIPORTER SUBUNIT E1"/>
    <property type="match status" value="1"/>
</dbReference>
<dbReference type="Pfam" id="PF01899">
    <property type="entry name" value="MNHE"/>
    <property type="match status" value="1"/>
</dbReference>
<feature type="transmembrane region" description="Helical" evidence="7">
    <location>
        <begin position="5"/>
        <end position="23"/>
    </location>
</feature>
<comment type="caution">
    <text evidence="8">The sequence shown here is derived from an EMBL/GenBank/DDBJ whole genome shotgun (WGS) entry which is preliminary data.</text>
</comment>